<feature type="compositionally biased region" description="Basic and acidic residues" evidence="1">
    <location>
        <begin position="225"/>
        <end position="236"/>
    </location>
</feature>
<feature type="compositionally biased region" description="Basic and acidic residues" evidence="1">
    <location>
        <begin position="185"/>
        <end position="198"/>
    </location>
</feature>
<keyword evidence="4" id="KW-1185">Reference proteome</keyword>
<evidence type="ECO:0000256" key="1">
    <source>
        <dbReference type="SAM" id="MobiDB-lite"/>
    </source>
</evidence>
<feature type="compositionally biased region" description="Basic and acidic residues" evidence="1">
    <location>
        <begin position="331"/>
        <end position="342"/>
    </location>
</feature>
<feature type="compositionally biased region" description="Basic and acidic residues" evidence="1">
    <location>
        <begin position="293"/>
        <end position="303"/>
    </location>
</feature>
<feature type="compositionally biased region" description="Polar residues" evidence="1">
    <location>
        <begin position="354"/>
        <end position="366"/>
    </location>
</feature>
<dbReference type="PROSITE" id="PS51257">
    <property type="entry name" value="PROKAR_LIPOPROTEIN"/>
    <property type="match status" value="1"/>
</dbReference>
<evidence type="ECO:0000313" key="5">
    <source>
        <dbReference type="RefSeq" id="XP_013414579.1"/>
    </source>
</evidence>
<feature type="chain" id="PRO_5010175327" evidence="3">
    <location>
        <begin position="23"/>
        <end position="481"/>
    </location>
</feature>
<feature type="compositionally biased region" description="Polar residues" evidence="1">
    <location>
        <begin position="317"/>
        <end position="330"/>
    </location>
</feature>
<keyword evidence="2" id="KW-1133">Transmembrane helix</keyword>
<keyword evidence="3" id="KW-0732">Signal</keyword>
<dbReference type="RefSeq" id="XP_013414579.1">
    <property type="nucleotide sequence ID" value="XM_013559125.1"/>
</dbReference>
<protein>
    <submittedName>
        <fullName evidence="5">Uncharacterized protein LOC106176655 isoform X1</fullName>
    </submittedName>
</protein>
<dbReference type="AlphaFoldDB" id="A0A1S3JX19"/>
<dbReference type="GeneID" id="106176655"/>
<dbReference type="Proteomes" id="UP000085678">
    <property type="component" value="Unplaced"/>
</dbReference>
<feature type="transmembrane region" description="Helical" evidence="2">
    <location>
        <begin position="124"/>
        <end position="150"/>
    </location>
</feature>
<feature type="compositionally biased region" description="Low complexity" evidence="1">
    <location>
        <begin position="305"/>
        <end position="316"/>
    </location>
</feature>
<keyword evidence="2" id="KW-0472">Membrane</keyword>
<feature type="compositionally biased region" description="Basic residues" evidence="1">
    <location>
        <begin position="159"/>
        <end position="168"/>
    </location>
</feature>
<gene>
    <name evidence="5" type="primary">LOC106176655</name>
</gene>
<sequence length="481" mass="52424">MNNYKIKLFVLFFSNLIQTIFAAACRKNEECSKEQYCDITGLGRCADCSTICNVNTNAMQKECERVCPGYIQAQANRAGTTTAPWVIPSVATANRAGTTTAPWVIPSVATDVANGVGTTMAPEVMAGVITGALIAVAALFIAVGVLIYCLKKGKRPCKRYRRDRAKRKNSQDPEENVEMLNASDTAKRKDSQDPEENTKMLNESESTSKLSPAETPPSTGQSRTRNYEREDSKDRLSINPMRPSSLHSDQEIQPSTGEDPDDMVLKHSADPESSQVATINEKNQTATPWTLEDSERYRKREDNDVVTSPTTTTTDSGFPQSDPNSQTTTPDHTHRSSSREESPEGSSDPGIKVMNSSNVPQPPSQLASSAILKTASPCANQTNYQHVNGLTEPKANSVYITATGPCEFHINAHGLTNINNPLNNVAPEKITLNNIIPSTQDQCELVTSKNGGQGISSPTQESFQKEHLANGHTCLKDDSYY</sequence>
<reference evidence="5" key="1">
    <citation type="submission" date="2025-08" db="UniProtKB">
        <authorList>
            <consortium name="RefSeq"/>
        </authorList>
    </citation>
    <scope>IDENTIFICATION</scope>
    <source>
        <tissue evidence="5">Gonads</tissue>
    </source>
</reference>
<name>A0A1S3JX19_LINAN</name>
<feature type="compositionally biased region" description="Polar residues" evidence="1">
    <location>
        <begin position="199"/>
        <end position="224"/>
    </location>
</feature>
<accession>A0A1S3JX19</accession>
<proteinExistence type="predicted"/>
<keyword evidence="2" id="KW-0812">Transmembrane</keyword>
<evidence type="ECO:0000256" key="2">
    <source>
        <dbReference type="SAM" id="Phobius"/>
    </source>
</evidence>
<feature type="region of interest" description="Disordered" evidence="1">
    <location>
        <begin position="159"/>
        <end position="366"/>
    </location>
</feature>
<evidence type="ECO:0000313" key="4">
    <source>
        <dbReference type="Proteomes" id="UP000085678"/>
    </source>
</evidence>
<evidence type="ECO:0000256" key="3">
    <source>
        <dbReference type="SAM" id="SignalP"/>
    </source>
</evidence>
<organism evidence="4 5">
    <name type="scientific">Lingula anatina</name>
    <name type="common">Brachiopod</name>
    <name type="synonym">Lingula unguis</name>
    <dbReference type="NCBI Taxonomy" id="7574"/>
    <lineage>
        <taxon>Eukaryota</taxon>
        <taxon>Metazoa</taxon>
        <taxon>Spiralia</taxon>
        <taxon>Lophotrochozoa</taxon>
        <taxon>Brachiopoda</taxon>
        <taxon>Linguliformea</taxon>
        <taxon>Lingulata</taxon>
        <taxon>Lingulida</taxon>
        <taxon>Linguloidea</taxon>
        <taxon>Lingulidae</taxon>
        <taxon>Lingula</taxon>
    </lineage>
</organism>
<dbReference type="InParanoid" id="A0A1S3JX19"/>
<feature type="signal peptide" evidence="3">
    <location>
        <begin position="1"/>
        <end position="22"/>
    </location>
</feature>
<dbReference type="KEGG" id="lak:106176655"/>
<feature type="compositionally biased region" description="Polar residues" evidence="1">
    <location>
        <begin position="245"/>
        <end position="256"/>
    </location>
</feature>
<feature type="compositionally biased region" description="Polar residues" evidence="1">
    <location>
        <begin position="271"/>
        <end position="288"/>
    </location>
</feature>